<accession>A0ACB9LAK3</accession>
<dbReference type="EMBL" id="CM039437">
    <property type="protein sequence ID" value="KAI4306805.1"/>
    <property type="molecule type" value="Genomic_DNA"/>
</dbReference>
<proteinExistence type="predicted"/>
<protein>
    <submittedName>
        <fullName evidence="1">Uncharacterized protein</fullName>
    </submittedName>
</protein>
<evidence type="ECO:0000313" key="2">
    <source>
        <dbReference type="Proteomes" id="UP000828941"/>
    </source>
</evidence>
<name>A0ACB9LAK3_BAUVA</name>
<organism evidence="1 2">
    <name type="scientific">Bauhinia variegata</name>
    <name type="common">Purple orchid tree</name>
    <name type="synonym">Phanera variegata</name>
    <dbReference type="NCBI Taxonomy" id="167791"/>
    <lineage>
        <taxon>Eukaryota</taxon>
        <taxon>Viridiplantae</taxon>
        <taxon>Streptophyta</taxon>
        <taxon>Embryophyta</taxon>
        <taxon>Tracheophyta</taxon>
        <taxon>Spermatophyta</taxon>
        <taxon>Magnoliopsida</taxon>
        <taxon>eudicotyledons</taxon>
        <taxon>Gunneridae</taxon>
        <taxon>Pentapetalae</taxon>
        <taxon>rosids</taxon>
        <taxon>fabids</taxon>
        <taxon>Fabales</taxon>
        <taxon>Fabaceae</taxon>
        <taxon>Cercidoideae</taxon>
        <taxon>Cercideae</taxon>
        <taxon>Bauhiniinae</taxon>
        <taxon>Bauhinia</taxon>
    </lineage>
</organism>
<evidence type="ECO:0000313" key="1">
    <source>
        <dbReference type="EMBL" id="KAI4306805.1"/>
    </source>
</evidence>
<dbReference type="Proteomes" id="UP000828941">
    <property type="component" value="Chromosome 12"/>
</dbReference>
<reference evidence="1 2" key="1">
    <citation type="journal article" date="2022" name="DNA Res.">
        <title>Chromosomal-level genome assembly of the orchid tree Bauhinia variegata (Leguminosae; Cercidoideae) supports the allotetraploid origin hypothesis of Bauhinia.</title>
        <authorList>
            <person name="Zhong Y."/>
            <person name="Chen Y."/>
            <person name="Zheng D."/>
            <person name="Pang J."/>
            <person name="Liu Y."/>
            <person name="Luo S."/>
            <person name="Meng S."/>
            <person name="Qian L."/>
            <person name="Wei D."/>
            <person name="Dai S."/>
            <person name="Zhou R."/>
        </authorList>
    </citation>
    <scope>NUCLEOTIDE SEQUENCE [LARGE SCALE GENOMIC DNA]</scope>
    <source>
        <strain evidence="1">BV-YZ2020</strain>
    </source>
</reference>
<gene>
    <name evidence="1" type="ORF">L6164_030051</name>
</gene>
<keyword evidence="2" id="KW-1185">Reference proteome</keyword>
<sequence length="112" mass="13191">MVRDRSVAAWDRIFEETVEQIHDLKAEDFWDKASELWKVMEELQSMGYNVISIRRRMEKCRLESIILCLKGRIEREEENKVQVLNEVDNMEKELANYDGITMHANGKEGNAS</sequence>
<comment type="caution">
    <text evidence="1">The sequence shown here is derived from an EMBL/GenBank/DDBJ whole genome shotgun (WGS) entry which is preliminary data.</text>
</comment>